<feature type="compositionally biased region" description="Acidic residues" evidence="1">
    <location>
        <begin position="40"/>
        <end position="90"/>
    </location>
</feature>
<keyword evidence="3" id="KW-1185">Reference proteome</keyword>
<evidence type="ECO:0000256" key="1">
    <source>
        <dbReference type="SAM" id="MobiDB-lite"/>
    </source>
</evidence>
<sequence>MAVTTRKRVALAAAVPEKKAPSTPKKPAGRRSTTKTPVEAEPESESEDEQEQEESEEEDDNNDEGEGEEEEEEEEVEEEEEAKDNSDDEDTFKIHTPKTPAKPRVAPAALPSITYEDDSEDDDSDAAPEAESLSTAKAKILSAQDKEKSFLSKVQAEQKAKRVEREEKLKTQKEQSKKKPKTTTTATATKQPSDAETSETSTTTTRSGLPVMLPMDILESVAQMEASAPQESATTNDKKRKHMRPEDFALMELEAELRAEAQKRKKAEKTQKNVGPVTVKVLDQSTMAKGHAIPETIVDFRKQHFFGSKIQRKDAVLNMSHRNLGAATKFSRRK</sequence>
<feature type="compositionally biased region" description="Low complexity" evidence="1">
    <location>
        <begin position="182"/>
        <end position="205"/>
    </location>
</feature>
<name>A0A9P6RBX2_9FUNG</name>
<feature type="region of interest" description="Disordered" evidence="1">
    <location>
        <begin position="224"/>
        <end position="243"/>
    </location>
</feature>
<protein>
    <submittedName>
        <fullName evidence="2">Uncharacterized protein</fullName>
    </submittedName>
</protein>
<comment type="caution">
    <text evidence="2">The sequence shown here is derived from an EMBL/GenBank/DDBJ whole genome shotgun (WGS) entry which is preliminary data.</text>
</comment>
<accession>A0A9P6RBX2</accession>
<feature type="region of interest" description="Disordered" evidence="1">
    <location>
        <begin position="1"/>
        <end position="211"/>
    </location>
</feature>
<organism evidence="2 3">
    <name type="scientific">Dissophora globulifera</name>
    <dbReference type="NCBI Taxonomy" id="979702"/>
    <lineage>
        <taxon>Eukaryota</taxon>
        <taxon>Fungi</taxon>
        <taxon>Fungi incertae sedis</taxon>
        <taxon>Mucoromycota</taxon>
        <taxon>Mortierellomycotina</taxon>
        <taxon>Mortierellomycetes</taxon>
        <taxon>Mortierellales</taxon>
        <taxon>Mortierellaceae</taxon>
        <taxon>Dissophora</taxon>
    </lineage>
</organism>
<dbReference type="OrthoDB" id="2440732at2759"/>
<evidence type="ECO:0000313" key="2">
    <source>
        <dbReference type="EMBL" id="KAG0315601.1"/>
    </source>
</evidence>
<proteinExistence type="predicted"/>
<feature type="compositionally biased region" description="Basic and acidic residues" evidence="1">
    <location>
        <begin position="144"/>
        <end position="177"/>
    </location>
</feature>
<reference evidence="2" key="1">
    <citation type="journal article" date="2020" name="Fungal Divers.">
        <title>Resolving the Mortierellaceae phylogeny through synthesis of multi-gene phylogenetics and phylogenomics.</title>
        <authorList>
            <person name="Vandepol N."/>
            <person name="Liber J."/>
            <person name="Desiro A."/>
            <person name="Na H."/>
            <person name="Kennedy M."/>
            <person name="Barry K."/>
            <person name="Grigoriev I.V."/>
            <person name="Miller A.N."/>
            <person name="O'Donnell K."/>
            <person name="Stajich J.E."/>
            <person name="Bonito G."/>
        </authorList>
    </citation>
    <scope>NUCLEOTIDE SEQUENCE</scope>
    <source>
        <strain evidence="2">REB-010B</strain>
    </source>
</reference>
<evidence type="ECO:0000313" key="3">
    <source>
        <dbReference type="Proteomes" id="UP000738325"/>
    </source>
</evidence>
<gene>
    <name evidence="2" type="ORF">BGZ99_007354</name>
</gene>
<dbReference type="Proteomes" id="UP000738325">
    <property type="component" value="Unassembled WGS sequence"/>
</dbReference>
<feature type="compositionally biased region" description="Acidic residues" evidence="1">
    <location>
        <begin position="115"/>
        <end position="128"/>
    </location>
</feature>
<dbReference type="AlphaFoldDB" id="A0A9P6RBX2"/>
<dbReference type="EMBL" id="JAAAIP010000527">
    <property type="protein sequence ID" value="KAG0315601.1"/>
    <property type="molecule type" value="Genomic_DNA"/>
</dbReference>